<feature type="non-terminal residue" evidence="1">
    <location>
        <position position="1"/>
    </location>
</feature>
<gene>
    <name evidence="1" type="ORF">DYB34_013159</name>
</gene>
<accession>A0A418C2V1</accession>
<dbReference type="AlphaFoldDB" id="A0A418C2V1"/>
<name>A0A418C2V1_APHAT</name>
<evidence type="ECO:0000313" key="1">
    <source>
        <dbReference type="EMBL" id="RHY61900.1"/>
    </source>
</evidence>
<dbReference type="EMBL" id="QUTB01004461">
    <property type="protein sequence ID" value="RHY61900.1"/>
    <property type="molecule type" value="Genomic_DNA"/>
</dbReference>
<proteinExistence type="predicted"/>
<dbReference type="Proteomes" id="UP000283543">
    <property type="component" value="Unassembled WGS sequence"/>
</dbReference>
<evidence type="ECO:0000313" key="2">
    <source>
        <dbReference type="Proteomes" id="UP000283543"/>
    </source>
</evidence>
<reference evidence="1 2" key="1">
    <citation type="submission" date="2018-08" db="EMBL/GenBank/DDBJ databases">
        <title>Aphanomyces genome sequencing and annotation.</title>
        <authorList>
            <person name="Minardi D."/>
            <person name="Oidtmann B."/>
            <person name="Van Der Giezen M."/>
            <person name="Studholme D.J."/>
        </authorList>
    </citation>
    <scope>NUCLEOTIDE SEQUENCE [LARGE SCALE GENOMIC DNA]</scope>
    <source>
        <strain evidence="1 2">Si</strain>
    </source>
</reference>
<protein>
    <submittedName>
        <fullName evidence="1">Uncharacterized protein</fullName>
    </submittedName>
</protein>
<sequence length="76" mass="8617">ESVFYGGVAVYIDHEAKDKDLVLQYGEYARRLIATGNDGVYIWALEARGATFVVQFVDKDARAVQLHFFGKSFVRK</sequence>
<comment type="caution">
    <text evidence="1">The sequence shown here is derived from an EMBL/GenBank/DDBJ whole genome shotgun (WGS) entry which is preliminary data.</text>
</comment>
<organism evidence="1 2">
    <name type="scientific">Aphanomyces astaci</name>
    <name type="common">Crayfish plague agent</name>
    <dbReference type="NCBI Taxonomy" id="112090"/>
    <lineage>
        <taxon>Eukaryota</taxon>
        <taxon>Sar</taxon>
        <taxon>Stramenopiles</taxon>
        <taxon>Oomycota</taxon>
        <taxon>Saprolegniomycetes</taxon>
        <taxon>Saprolegniales</taxon>
        <taxon>Verrucalvaceae</taxon>
        <taxon>Aphanomyces</taxon>
    </lineage>
</organism>